<organism evidence="2 3">
    <name type="scientific">Meloidogyne floridensis</name>
    <dbReference type="NCBI Taxonomy" id="298350"/>
    <lineage>
        <taxon>Eukaryota</taxon>
        <taxon>Metazoa</taxon>
        <taxon>Ecdysozoa</taxon>
        <taxon>Nematoda</taxon>
        <taxon>Chromadorea</taxon>
        <taxon>Rhabditida</taxon>
        <taxon>Tylenchina</taxon>
        <taxon>Tylenchomorpha</taxon>
        <taxon>Tylenchoidea</taxon>
        <taxon>Meloidogynidae</taxon>
        <taxon>Meloidogyninae</taxon>
        <taxon>Meloidogyne</taxon>
    </lineage>
</organism>
<keyword evidence="2" id="KW-1185">Reference proteome</keyword>
<feature type="region of interest" description="Disordered" evidence="1">
    <location>
        <begin position="61"/>
        <end position="80"/>
    </location>
</feature>
<proteinExistence type="predicted"/>
<name>A0A915NG98_9BILA</name>
<evidence type="ECO:0000256" key="1">
    <source>
        <dbReference type="SAM" id="MobiDB-lite"/>
    </source>
</evidence>
<reference evidence="3" key="1">
    <citation type="submission" date="2022-11" db="UniProtKB">
        <authorList>
            <consortium name="WormBaseParasite"/>
        </authorList>
    </citation>
    <scope>IDENTIFICATION</scope>
</reference>
<feature type="region of interest" description="Disordered" evidence="1">
    <location>
        <begin position="23"/>
        <end position="42"/>
    </location>
</feature>
<evidence type="ECO:0000313" key="2">
    <source>
        <dbReference type="Proteomes" id="UP000887560"/>
    </source>
</evidence>
<dbReference type="WBParaSite" id="scf7180000418340.g2317">
    <property type="protein sequence ID" value="scf7180000418340.g2317"/>
    <property type="gene ID" value="scf7180000418340.g2317"/>
</dbReference>
<protein>
    <submittedName>
        <fullName evidence="3">Uncharacterized protein</fullName>
    </submittedName>
</protein>
<evidence type="ECO:0000313" key="3">
    <source>
        <dbReference type="WBParaSite" id="scf7180000418340.g2317"/>
    </source>
</evidence>
<accession>A0A915NG98</accession>
<dbReference type="AlphaFoldDB" id="A0A915NG98"/>
<sequence>MKVKCSNWEYKYGMLLRQINKMKKNESGKNKEEEKSKDKDTLELINVVEDDDPEIINDFDFLQNDKNEEEENDVQHVEDE</sequence>
<dbReference type="Proteomes" id="UP000887560">
    <property type="component" value="Unplaced"/>
</dbReference>